<evidence type="ECO:0000256" key="2">
    <source>
        <dbReference type="ARBA" id="ARBA00022801"/>
    </source>
</evidence>
<dbReference type="PANTHER" id="PTHR13620:SF59">
    <property type="entry name" value="POLYNUCLEOTIDYL TRANSFERASE, RIBONUCLEASE H-LIKE SUPERFAMILY PROTEIN"/>
    <property type="match status" value="1"/>
</dbReference>
<dbReference type="eggNOG" id="KOG4373">
    <property type="taxonomic scope" value="Eukaryota"/>
</dbReference>
<evidence type="ECO:0008006" key="5">
    <source>
        <dbReference type="Google" id="ProtNLM"/>
    </source>
</evidence>
<feature type="non-terminal residue" evidence="3">
    <location>
        <position position="1"/>
    </location>
</feature>
<dbReference type="PANTHER" id="PTHR13620">
    <property type="entry name" value="3-5 EXONUCLEASE"/>
    <property type="match status" value="1"/>
</dbReference>
<keyword evidence="1" id="KW-0540">Nuclease</keyword>
<dbReference type="EMBL" id="KI517408">
    <property type="protein sequence ID" value="ESQ48787.1"/>
    <property type="molecule type" value="Genomic_DNA"/>
</dbReference>
<reference evidence="3 4" key="1">
    <citation type="journal article" date="2013" name="Front. Plant Sci.">
        <title>The Reference Genome of the Halophytic Plant Eutrema salsugineum.</title>
        <authorList>
            <person name="Yang R."/>
            <person name="Jarvis D.E."/>
            <person name="Chen H."/>
            <person name="Beilstein M.A."/>
            <person name="Grimwood J."/>
            <person name="Jenkins J."/>
            <person name="Shu S."/>
            <person name="Prochnik S."/>
            <person name="Xin M."/>
            <person name="Ma C."/>
            <person name="Schmutz J."/>
            <person name="Wing R.A."/>
            <person name="Mitchell-Olds T."/>
            <person name="Schumaker K.S."/>
            <person name="Wang X."/>
        </authorList>
    </citation>
    <scope>NUCLEOTIDE SEQUENCE [LARGE SCALE GENOMIC DNA]</scope>
</reference>
<gene>
    <name evidence="3" type="ORF">EUTSA_v10022181mg</name>
</gene>
<dbReference type="GO" id="GO:0005634">
    <property type="term" value="C:nucleus"/>
    <property type="evidence" value="ECO:0007669"/>
    <property type="project" value="TreeGrafter"/>
</dbReference>
<keyword evidence="4" id="KW-1185">Reference proteome</keyword>
<dbReference type="GO" id="GO:0003676">
    <property type="term" value="F:nucleic acid binding"/>
    <property type="evidence" value="ECO:0007669"/>
    <property type="project" value="InterPro"/>
</dbReference>
<dbReference type="InterPro" id="IPR051132">
    <property type="entry name" value="3-5_Exonuclease_domain"/>
</dbReference>
<name>V4M1T2_EUTSA</name>
<evidence type="ECO:0000313" key="4">
    <source>
        <dbReference type="Proteomes" id="UP000030689"/>
    </source>
</evidence>
<dbReference type="STRING" id="72664.V4M1T2"/>
<keyword evidence="2" id="KW-0378">Hydrolase</keyword>
<dbReference type="InterPro" id="IPR036397">
    <property type="entry name" value="RNaseH_sf"/>
</dbReference>
<dbReference type="AlphaFoldDB" id="V4M1T2"/>
<evidence type="ECO:0000313" key="3">
    <source>
        <dbReference type="EMBL" id="ESQ48787.1"/>
    </source>
</evidence>
<dbReference type="KEGG" id="eus:EUTSA_v10022181mg"/>
<accession>V4M1T2</accession>
<sequence>YYDDPPADTLQLCVGKRCLIIQLSHCDRVPDELRRFLLDPEMIFVGLLDIRNYVQDSQGWSMRGCSFEEIVQECMGYQGVRLDPEISMSDWSVYDLCLDQILQASLDVYVCSELGVWARLWEV</sequence>
<dbReference type="GO" id="GO:0008408">
    <property type="term" value="F:3'-5' exonuclease activity"/>
    <property type="evidence" value="ECO:0007669"/>
    <property type="project" value="TreeGrafter"/>
</dbReference>
<dbReference type="SUPFAM" id="SSF53098">
    <property type="entry name" value="Ribonuclease H-like"/>
    <property type="match status" value="1"/>
</dbReference>
<dbReference type="Gene3D" id="3.30.420.10">
    <property type="entry name" value="Ribonuclease H-like superfamily/Ribonuclease H"/>
    <property type="match status" value="2"/>
</dbReference>
<proteinExistence type="predicted"/>
<protein>
    <recommendedName>
        <fullName evidence="5">3'-5' exonuclease domain-containing protein</fullName>
    </recommendedName>
</protein>
<organism evidence="3 4">
    <name type="scientific">Eutrema salsugineum</name>
    <name type="common">Saltwater cress</name>
    <name type="synonym">Sisymbrium salsugineum</name>
    <dbReference type="NCBI Taxonomy" id="72664"/>
    <lineage>
        <taxon>Eukaryota</taxon>
        <taxon>Viridiplantae</taxon>
        <taxon>Streptophyta</taxon>
        <taxon>Embryophyta</taxon>
        <taxon>Tracheophyta</taxon>
        <taxon>Spermatophyta</taxon>
        <taxon>Magnoliopsida</taxon>
        <taxon>eudicotyledons</taxon>
        <taxon>Gunneridae</taxon>
        <taxon>Pentapetalae</taxon>
        <taxon>rosids</taxon>
        <taxon>malvids</taxon>
        <taxon>Brassicales</taxon>
        <taxon>Brassicaceae</taxon>
        <taxon>Eutremeae</taxon>
        <taxon>Eutrema</taxon>
    </lineage>
</organism>
<dbReference type="GO" id="GO:0005737">
    <property type="term" value="C:cytoplasm"/>
    <property type="evidence" value="ECO:0007669"/>
    <property type="project" value="TreeGrafter"/>
</dbReference>
<dbReference type="Gramene" id="ESQ48787">
    <property type="protein sequence ID" value="ESQ48787"/>
    <property type="gene ID" value="EUTSA_v10022181mg"/>
</dbReference>
<dbReference type="Proteomes" id="UP000030689">
    <property type="component" value="Unassembled WGS sequence"/>
</dbReference>
<dbReference type="InterPro" id="IPR012337">
    <property type="entry name" value="RNaseH-like_sf"/>
</dbReference>
<evidence type="ECO:0000256" key="1">
    <source>
        <dbReference type="ARBA" id="ARBA00022722"/>
    </source>
</evidence>